<comment type="similarity">
    <text evidence="1">Belongs to the FLZ family.</text>
</comment>
<evidence type="ECO:0000256" key="4">
    <source>
        <dbReference type="PROSITE-ProRule" id="PRU01131"/>
    </source>
</evidence>
<dbReference type="InterPro" id="IPR007650">
    <property type="entry name" value="Zf-FLZ_dom"/>
</dbReference>
<dbReference type="PANTHER" id="PTHR46057">
    <property type="entry name" value="FCS-LIKE ZINC FINGER 1-RELATED"/>
    <property type="match status" value="1"/>
</dbReference>
<evidence type="ECO:0000256" key="3">
    <source>
        <dbReference type="ARBA" id="ARBA00022771"/>
    </source>
</evidence>
<gene>
    <name evidence="7" type="ORF">ACH5RR_000477</name>
</gene>
<proteinExistence type="inferred from homology"/>
<keyword evidence="3" id="KW-0863">Zinc-finger</keyword>
<feature type="zinc finger region" description="FLZ-type" evidence="4">
    <location>
        <begin position="126"/>
        <end position="170"/>
    </location>
</feature>
<evidence type="ECO:0000313" key="8">
    <source>
        <dbReference type="Proteomes" id="UP001630127"/>
    </source>
</evidence>
<dbReference type="EMBL" id="JBJUIK010000001">
    <property type="protein sequence ID" value="KAL3537111.1"/>
    <property type="molecule type" value="Genomic_DNA"/>
</dbReference>
<dbReference type="InterPro" id="IPR044533">
    <property type="entry name" value="FLZ1/2/3"/>
</dbReference>
<feature type="domain" description="FLZ-type" evidence="6">
    <location>
        <begin position="126"/>
        <end position="170"/>
    </location>
</feature>
<accession>A0ABD3B199</accession>
<reference evidence="7 8" key="1">
    <citation type="submission" date="2024-11" db="EMBL/GenBank/DDBJ databases">
        <title>A near-complete genome assembly of Cinchona calisaya.</title>
        <authorList>
            <person name="Lian D.C."/>
            <person name="Zhao X.W."/>
            <person name="Wei L."/>
        </authorList>
    </citation>
    <scope>NUCLEOTIDE SEQUENCE [LARGE SCALE GENOMIC DNA]</scope>
    <source>
        <tissue evidence="7">Nenye</tissue>
    </source>
</reference>
<organism evidence="7 8">
    <name type="scientific">Cinchona calisaya</name>
    <dbReference type="NCBI Taxonomy" id="153742"/>
    <lineage>
        <taxon>Eukaryota</taxon>
        <taxon>Viridiplantae</taxon>
        <taxon>Streptophyta</taxon>
        <taxon>Embryophyta</taxon>
        <taxon>Tracheophyta</taxon>
        <taxon>Spermatophyta</taxon>
        <taxon>Magnoliopsida</taxon>
        <taxon>eudicotyledons</taxon>
        <taxon>Gunneridae</taxon>
        <taxon>Pentapetalae</taxon>
        <taxon>asterids</taxon>
        <taxon>lamiids</taxon>
        <taxon>Gentianales</taxon>
        <taxon>Rubiaceae</taxon>
        <taxon>Cinchonoideae</taxon>
        <taxon>Cinchoneae</taxon>
        <taxon>Cinchona</taxon>
    </lineage>
</organism>
<feature type="region of interest" description="Disordered" evidence="5">
    <location>
        <begin position="174"/>
        <end position="202"/>
    </location>
</feature>
<dbReference type="AlphaFoldDB" id="A0ABD3B199"/>
<keyword evidence="2" id="KW-0479">Metal-binding</keyword>
<comment type="caution">
    <text evidence="7">The sequence shown here is derived from an EMBL/GenBank/DDBJ whole genome shotgun (WGS) entry which is preliminary data.</text>
</comment>
<evidence type="ECO:0000313" key="7">
    <source>
        <dbReference type="EMBL" id="KAL3537111.1"/>
    </source>
</evidence>
<evidence type="ECO:0000256" key="2">
    <source>
        <dbReference type="ARBA" id="ARBA00022723"/>
    </source>
</evidence>
<dbReference type="PANTHER" id="PTHR46057:SF9">
    <property type="entry name" value="FCS-LIKE ZINC FINGER 1"/>
    <property type="match status" value="1"/>
</dbReference>
<dbReference type="PROSITE" id="PS51795">
    <property type="entry name" value="ZF_FLZ"/>
    <property type="match status" value="1"/>
</dbReference>
<evidence type="ECO:0000256" key="1">
    <source>
        <dbReference type="ARBA" id="ARBA00009374"/>
    </source>
</evidence>
<sequence length="202" mass="22956">MFRHVRTRLLSRSSTFRRFSTDITPTPVTAMPSSNKTGEFRFQGSLLTLLIAELKPSWPFEAMPIDQHDSSSAQRGLPNSPTGYYSSLGITDSFTDIFLPSTCVWEMDGTLFYGAFEEHNSQYQPHFLDSCFLCNRPLAHNTDIFMYRGNTPFCSQECRQEQIEIDEANERRWNRSNSNIKATTDSRKESSKAVRTGAVAVA</sequence>
<protein>
    <recommendedName>
        <fullName evidence="6">FLZ-type domain-containing protein</fullName>
    </recommendedName>
</protein>
<dbReference type="GO" id="GO:0008270">
    <property type="term" value="F:zinc ion binding"/>
    <property type="evidence" value="ECO:0007669"/>
    <property type="project" value="UniProtKB-KW"/>
</dbReference>
<name>A0ABD3B199_9GENT</name>
<evidence type="ECO:0000259" key="6">
    <source>
        <dbReference type="PROSITE" id="PS51795"/>
    </source>
</evidence>
<evidence type="ECO:0000256" key="5">
    <source>
        <dbReference type="SAM" id="MobiDB-lite"/>
    </source>
</evidence>
<dbReference type="Proteomes" id="UP001630127">
    <property type="component" value="Unassembled WGS sequence"/>
</dbReference>
<keyword evidence="8" id="KW-1185">Reference proteome</keyword>
<dbReference type="Pfam" id="PF04570">
    <property type="entry name" value="zf-FLZ"/>
    <property type="match status" value="1"/>
</dbReference>
<keyword evidence="3" id="KW-0862">Zinc</keyword>